<accession>A0AAQ4EX58</accession>
<sequence length="93" mass="10680">MVHSSDNYTCAVLNVSLTFGQRVEAFWFDLRVRNSSIRGGPTRDCMNYYYRYVGEYRQTSQGLYNSSCQRILTLPTVLNVRLPDLVTTSVNSL</sequence>
<comment type="caution">
    <text evidence="1">The sequence shown here is derived from an EMBL/GenBank/DDBJ whole genome shotgun (WGS) entry which is preliminary data.</text>
</comment>
<gene>
    <name evidence="1" type="ORF">V5799_019463</name>
</gene>
<evidence type="ECO:0000313" key="2">
    <source>
        <dbReference type="Proteomes" id="UP001321473"/>
    </source>
</evidence>
<name>A0AAQ4EX58_AMBAM</name>
<evidence type="ECO:0000313" key="1">
    <source>
        <dbReference type="EMBL" id="KAK8779195.1"/>
    </source>
</evidence>
<dbReference type="EMBL" id="JARKHS020010056">
    <property type="protein sequence ID" value="KAK8779195.1"/>
    <property type="molecule type" value="Genomic_DNA"/>
</dbReference>
<dbReference type="Proteomes" id="UP001321473">
    <property type="component" value="Unassembled WGS sequence"/>
</dbReference>
<evidence type="ECO:0008006" key="3">
    <source>
        <dbReference type="Google" id="ProtNLM"/>
    </source>
</evidence>
<protein>
    <recommendedName>
        <fullName evidence="3">Lipocalin</fullName>
    </recommendedName>
</protein>
<keyword evidence="2" id="KW-1185">Reference proteome</keyword>
<dbReference type="AlphaFoldDB" id="A0AAQ4EX58"/>
<reference evidence="1 2" key="1">
    <citation type="journal article" date="2023" name="Arcadia Sci">
        <title>De novo assembly of a long-read Amblyomma americanum tick genome.</title>
        <authorList>
            <person name="Chou S."/>
            <person name="Poskanzer K.E."/>
            <person name="Rollins M."/>
            <person name="Thuy-Boun P.S."/>
        </authorList>
    </citation>
    <scope>NUCLEOTIDE SEQUENCE [LARGE SCALE GENOMIC DNA]</scope>
    <source>
        <strain evidence="1">F_SG_1</strain>
        <tissue evidence="1">Salivary glands</tissue>
    </source>
</reference>
<proteinExistence type="predicted"/>
<organism evidence="1 2">
    <name type="scientific">Amblyomma americanum</name>
    <name type="common">Lone star tick</name>
    <dbReference type="NCBI Taxonomy" id="6943"/>
    <lineage>
        <taxon>Eukaryota</taxon>
        <taxon>Metazoa</taxon>
        <taxon>Ecdysozoa</taxon>
        <taxon>Arthropoda</taxon>
        <taxon>Chelicerata</taxon>
        <taxon>Arachnida</taxon>
        <taxon>Acari</taxon>
        <taxon>Parasitiformes</taxon>
        <taxon>Ixodida</taxon>
        <taxon>Ixodoidea</taxon>
        <taxon>Ixodidae</taxon>
        <taxon>Amblyomminae</taxon>
        <taxon>Amblyomma</taxon>
    </lineage>
</organism>